<evidence type="ECO:0000313" key="12">
    <source>
        <dbReference type="Proteomes" id="UP000541109"/>
    </source>
</evidence>
<evidence type="ECO:0000256" key="1">
    <source>
        <dbReference type="ARBA" id="ARBA00004651"/>
    </source>
</evidence>
<dbReference type="Pfam" id="PF00355">
    <property type="entry name" value="Rieske"/>
    <property type="match status" value="1"/>
</dbReference>
<feature type="domain" description="2Fe-2S ferredoxin-type" evidence="9">
    <location>
        <begin position="1"/>
        <end position="96"/>
    </location>
</feature>
<organism evidence="11 12">
    <name type="scientific">Stappia albiluteola</name>
    <dbReference type="NCBI Taxonomy" id="2758565"/>
    <lineage>
        <taxon>Bacteria</taxon>
        <taxon>Pseudomonadati</taxon>
        <taxon>Pseudomonadota</taxon>
        <taxon>Alphaproteobacteria</taxon>
        <taxon>Hyphomicrobiales</taxon>
        <taxon>Stappiaceae</taxon>
        <taxon>Stappia</taxon>
    </lineage>
</organism>
<dbReference type="Pfam" id="PF00111">
    <property type="entry name" value="Fer2"/>
    <property type="match status" value="1"/>
</dbReference>
<evidence type="ECO:0000259" key="9">
    <source>
        <dbReference type="PROSITE" id="PS51085"/>
    </source>
</evidence>
<gene>
    <name evidence="11" type="ORF">H2509_04910</name>
</gene>
<dbReference type="CDD" id="cd00207">
    <property type="entry name" value="fer2"/>
    <property type="match status" value="1"/>
</dbReference>
<evidence type="ECO:0000256" key="4">
    <source>
        <dbReference type="ARBA" id="ARBA00022723"/>
    </source>
</evidence>
<dbReference type="Gene3D" id="3.10.20.30">
    <property type="match status" value="1"/>
</dbReference>
<evidence type="ECO:0000256" key="7">
    <source>
        <dbReference type="ARBA" id="ARBA00023136"/>
    </source>
</evidence>
<dbReference type="InterPro" id="IPR050697">
    <property type="entry name" value="Adenylyl/Guanylyl_Cyclase_3/4"/>
</dbReference>
<keyword evidence="5" id="KW-0408">Iron</keyword>
<dbReference type="SUPFAM" id="SSF54292">
    <property type="entry name" value="2Fe-2S ferredoxin-like"/>
    <property type="match status" value="1"/>
</dbReference>
<dbReference type="PANTHER" id="PTHR43081">
    <property type="entry name" value="ADENYLATE CYCLASE, TERMINAL-DIFFERENTIATION SPECIFIC-RELATED"/>
    <property type="match status" value="1"/>
</dbReference>
<sequence length="457" mass="50959">MPTLLSLPDEMRVDFEPGETVLDVLRSHGIHIACACGGKAKCSTCRIWVLEGAADCPERNALERAMAERLRLSANVRLACQLRPTADLTFRRLVLDETDLRMANQLLRHGAMGAGEMRSVVLFFSDVSGFTSFSEALTPYDLMYLLNRYFAQAGEIVERNDGYIDKFVGDGMMAIFGVKGQEDAALRSVNASLQTLAAVDRLKPFYATMYGIEFDIRIGLHLGDAVIGSVGSPGSERLTAIGDAVNIASRIENANKEAGTRLLISEPLYEAVKEDVEIADFIRVRLRGTLDRITLYEVRKLKDEAERRLNETVEREAMRLDGKTWRKAMRTNELAVGEHKVVEFPEFYVAILRDSEHLYAFNNACPHLKLPFFEQNPSTSGLAPPESHVDDKGVLLCRWHHSGFDLATGEIVHWCESLSAEGVSEGMEKLGDISKNRSPLNLLPCREEDGYIWVGID</sequence>
<dbReference type="GO" id="GO:0004016">
    <property type="term" value="F:adenylate cyclase activity"/>
    <property type="evidence" value="ECO:0007669"/>
    <property type="project" value="UniProtKB-ARBA"/>
</dbReference>
<evidence type="ECO:0000313" key="11">
    <source>
        <dbReference type="EMBL" id="MBA5776464.1"/>
    </source>
</evidence>
<keyword evidence="7" id="KW-0472">Membrane</keyword>
<dbReference type="GO" id="GO:0005886">
    <property type="term" value="C:plasma membrane"/>
    <property type="evidence" value="ECO:0007669"/>
    <property type="project" value="UniProtKB-SubCell"/>
</dbReference>
<evidence type="ECO:0000259" key="10">
    <source>
        <dbReference type="PROSITE" id="PS51296"/>
    </source>
</evidence>
<keyword evidence="4" id="KW-0479">Metal-binding</keyword>
<dbReference type="PROSITE" id="PS51085">
    <property type="entry name" value="2FE2S_FER_2"/>
    <property type="match status" value="1"/>
</dbReference>
<evidence type="ECO:0000259" key="8">
    <source>
        <dbReference type="PROSITE" id="PS50125"/>
    </source>
</evidence>
<evidence type="ECO:0000256" key="6">
    <source>
        <dbReference type="ARBA" id="ARBA00023014"/>
    </source>
</evidence>
<dbReference type="InterPro" id="IPR012675">
    <property type="entry name" value="Beta-grasp_dom_sf"/>
</dbReference>
<keyword evidence="2" id="KW-1003">Cell membrane</keyword>
<keyword evidence="6" id="KW-0411">Iron-sulfur</keyword>
<dbReference type="Gene3D" id="2.102.10.10">
    <property type="entry name" value="Rieske [2Fe-2S] iron-sulphur domain"/>
    <property type="match status" value="1"/>
</dbReference>
<evidence type="ECO:0000256" key="3">
    <source>
        <dbReference type="ARBA" id="ARBA00022714"/>
    </source>
</evidence>
<evidence type="ECO:0000256" key="5">
    <source>
        <dbReference type="ARBA" id="ARBA00023004"/>
    </source>
</evidence>
<dbReference type="Proteomes" id="UP000541109">
    <property type="component" value="Unassembled WGS sequence"/>
</dbReference>
<feature type="domain" description="Guanylate cyclase" evidence="8">
    <location>
        <begin position="121"/>
        <end position="252"/>
    </location>
</feature>
<comment type="caution">
    <text evidence="11">The sequence shown here is derived from an EMBL/GenBank/DDBJ whole genome shotgun (WGS) entry which is preliminary data.</text>
</comment>
<feature type="domain" description="Rieske" evidence="10">
    <location>
        <begin position="326"/>
        <end position="454"/>
    </location>
</feature>
<dbReference type="SUPFAM" id="SSF55073">
    <property type="entry name" value="Nucleotide cyclase"/>
    <property type="match status" value="1"/>
</dbReference>
<comment type="subcellular location">
    <subcellularLocation>
        <location evidence="1">Cell membrane</location>
        <topology evidence="1">Multi-pass membrane protein</topology>
    </subcellularLocation>
</comment>
<dbReference type="InterPro" id="IPR036922">
    <property type="entry name" value="Rieske_2Fe-2S_sf"/>
</dbReference>
<proteinExistence type="predicted"/>
<keyword evidence="12" id="KW-1185">Reference proteome</keyword>
<dbReference type="CDD" id="cd03467">
    <property type="entry name" value="Rieske"/>
    <property type="match status" value="1"/>
</dbReference>
<dbReference type="Pfam" id="PF00211">
    <property type="entry name" value="Guanylate_cyc"/>
    <property type="match status" value="1"/>
</dbReference>
<dbReference type="GO" id="GO:0051537">
    <property type="term" value="F:2 iron, 2 sulfur cluster binding"/>
    <property type="evidence" value="ECO:0007669"/>
    <property type="project" value="UniProtKB-KW"/>
</dbReference>
<dbReference type="Gene3D" id="3.30.70.1230">
    <property type="entry name" value="Nucleotide cyclase"/>
    <property type="match status" value="1"/>
</dbReference>
<protein>
    <submittedName>
        <fullName evidence="11">2Fe-2S iron-sulfur cluster binding domain-containing protein</fullName>
    </submittedName>
</protein>
<dbReference type="PROSITE" id="PS50125">
    <property type="entry name" value="GUANYLATE_CYCLASE_2"/>
    <property type="match status" value="1"/>
</dbReference>
<dbReference type="GO" id="GO:0006171">
    <property type="term" value="P:cAMP biosynthetic process"/>
    <property type="evidence" value="ECO:0007669"/>
    <property type="project" value="TreeGrafter"/>
</dbReference>
<dbReference type="RefSeq" id="WP_182162891.1">
    <property type="nucleotide sequence ID" value="NZ_JACFXV010000043.1"/>
</dbReference>
<accession>A0A839ABU2</accession>
<dbReference type="GO" id="GO:0046872">
    <property type="term" value="F:metal ion binding"/>
    <property type="evidence" value="ECO:0007669"/>
    <property type="project" value="UniProtKB-KW"/>
</dbReference>
<dbReference type="SUPFAM" id="SSF50022">
    <property type="entry name" value="ISP domain"/>
    <property type="match status" value="1"/>
</dbReference>
<dbReference type="InterPro" id="IPR017941">
    <property type="entry name" value="Rieske_2Fe-2S"/>
</dbReference>
<dbReference type="EMBL" id="JACFXV010000043">
    <property type="protein sequence ID" value="MBA5776464.1"/>
    <property type="molecule type" value="Genomic_DNA"/>
</dbReference>
<dbReference type="InterPro" id="IPR029787">
    <property type="entry name" value="Nucleotide_cyclase"/>
</dbReference>
<reference evidence="11 12" key="1">
    <citation type="submission" date="2020-07" db="EMBL/GenBank/DDBJ databases">
        <title>Stappia sp., F7233, whole genome shotgun sequencing project.</title>
        <authorList>
            <person name="Jiang S."/>
            <person name="Liu Z.W."/>
            <person name="Du Z.J."/>
        </authorList>
    </citation>
    <scope>NUCLEOTIDE SEQUENCE [LARGE SCALE GENOMIC DNA]</scope>
    <source>
        <strain evidence="11 12">F7233</strain>
    </source>
</reference>
<dbReference type="AlphaFoldDB" id="A0A839ABU2"/>
<name>A0A839ABU2_9HYPH</name>
<dbReference type="PANTHER" id="PTHR43081:SF17">
    <property type="entry name" value="BLL5647 PROTEIN"/>
    <property type="match status" value="1"/>
</dbReference>
<dbReference type="InterPro" id="IPR001054">
    <property type="entry name" value="A/G_cyclase"/>
</dbReference>
<dbReference type="SMART" id="SM00044">
    <property type="entry name" value="CYCc"/>
    <property type="match status" value="1"/>
</dbReference>
<keyword evidence="3" id="KW-0001">2Fe-2S</keyword>
<dbReference type="InterPro" id="IPR001041">
    <property type="entry name" value="2Fe-2S_ferredoxin-type"/>
</dbReference>
<evidence type="ECO:0000256" key="2">
    <source>
        <dbReference type="ARBA" id="ARBA00022475"/>
    </source>
</evidence>
<dbReference type="PROSITE" id="PS51296">
    <property type="entry name" value="RIESKE"/>
    <property type="match status" value="1"/>
</dbReference>
<dbReference type="GO" id="GO:0035556">
    <property type="term" value="P:intracellular signal transduction"/>
    <property type="evidence" value="ECO:0007669"/>
    <property type="project" value="InterPro"/>
</dbReference>
<dbReference type="InterPro" id="IPR036010">
    <property type="entry name" value="2Fe-2S_ferredoxin-like_sf"/>
</dbReference>
<dbReference type="CDD" id="cd07302">
    <property type="entry name" value="CHD"/>
    <property type="match status" value="1"/>
</dbReference>